<dbReference type="CDD" id="cd00093">
    <property type="entry name" value="HTH_XRE"/>
    <property type="match status" value="1"/>
</dbReference>
<dbReference type="SMART" id="SM00530">
    <property type="entry name" value="HTH_XRE"/>
    <property type="match status" value="1"/>
</dbReference>
<gene>
    <name evidence="2" type="ORF">ADK38_19375</name>
</gene>
<comment type="caution">
    <text evidence="2">The sequence shown here is derived from an EMBL/GenBank/DDBJ whole genome shotgun (WGS) entry which is preliminary data.</text>
</comment>
<feature type="non-terminal residue" evidence="2">
    <location>
        <position position="99"/>
    </location>
</feature>
<dbReference type="Pfam" id="PF13560">
    <property type="entry name" value="HTH_31"/>
    <property type="match status" value="1"/>
</dbReference>
<dbReference type="Proteomes" id="UP000037020">
    <property type="component" value="Unassembled WGS sequence"/>
</dbReference>
<feature type="domain" description="HTH cro/C1-type" evidence="1">
    <location>
        <begin position="14"/>
        <end position="73"/>
    </location>
</feature>
<proteinExistence type="predicted"/>
<keyword evidence="3" id="KW-1185">Reference proteome</keyword>
<protein>
    <recommendedName>
        <fullName evidence="1">HTH cro/C1-type domain-containing protein</fullName>
    </recommendedName>
</protein>
<name>A0ABR5J561_9ACTN</name>
<dbReference type="InterPro" id="IPR010982">
    <property type="entry name" value="Lambda_DNA-bd_dom_sf"/>
</dbReference>
<dbReference type="Gene3D" id="1.10.260.40">
    <property type="entry name" value="lambda repressor-like DNA-binding domains"/>
    <property type="match status" value="1"/>
</dbReference>
<evidence type="ECO:0000259" key="1">
    <source>
        <dbReference type="SMART" id="SM00530"/>
    </source>
</evidence>
<accession>A0ABR5J561</accession>
<evidence type="ECO:0000313" key="3">
    <source>
        <dbReference type="Proteomes" id="UP000037020"/>
    </source>
</evidence>
<dbReference type="SUPFAM" id="SSF47413">
    <property type="entry name" value="lambda repressor-like DNA-binding domains"/>
    <property type="match status" value="1"/>
</dbReference>
<organism evidence="2 3">
    <name type="scientific">Streptomyces varsoviensis</name>
    <dbReference type="NCBI Taxonomy" id="67373"/>
    <lineage>
        <taxon>Bacteria</taxon>
        <taxon>Bacillati</taxon>
        <taxon>Actinomycetota</taxon>
        <taxon>Actinomycetes</taxon>
        <taxon>Kitasatosporales</taxon>
        <taxon>Streptomycetaceae</taxon>
        <taxon>Streptomyces</taxon>
    </lineage>
</organism>
<reference evidence="2 3" key="1">
    <citation type="submission" date="2015-07" db="EMBL/GenBank/DDBJ databases">
        <authorList>
            <person name="Ju K.-S."/>
            <person name="Doroghazi J.R."/>
            <person name="Metcalf W.W."/>
        </authorList>
    </citation>
    <scope>NUCLEOTIDE SEQUENCE [LARGE SCALE GENOMIC DNA]</scope>
    <source>
        <strain evidence="2 3">NRRL B-3589</strain>
    </source>
</reference>
<evidence type="ECO:0000313" key="2">
    <source>
        <dbReference type="EMBL" id="KOG88513.1"/>
    </source>
</evidence>
<sequence>MPGAAPECARLAESLRRLKERTGLSLAGLAAKTAYSRSSWERYLNGKKLPPRQAVEALCRLAGEPLGRTVALWELADLEWSGRAARAEPAAGAARADPG</sequence>
<dbReference type="InterPro" id="IPR001387">
    <property type="entry name" value="Cro/C1-type_HTH"/>
</dbReference>
<dbReference type="EMBL" id="LGUT01001651">
    <property type="protein sequence ID" value="KOG88513.1"/>
    <property type="molecule type" value="Genomic_DNA"/>
</dbReference>